<dbReference type="PANTHER" id="PTHR13683">
    <property type="entry name" value="ASPARTYL PROTEASES"/>
    <property type="match status" value="1"/>
</dbReference>
<dbReference type="InterPro" id="IPR001461">
    <property type="entry name" value="Aspartic_peptidase_A1"/>
</dbReference>
<gene>
    <name evidence="11" type="ORF">H6P81_008863</name>
</gene>
<keyword evidence="6" id="KW-1015">Disulfide bond</keyword>
<evidence type="ECO:0000256" key="4">
    <source>
        <dbReference type="ARBA" id="ARBA00022750"/>
    </source>
</evidence>
<name>A0AAV7EJ81_ARIFI</name>
<comment type="similarity">
    <text evidence="1 8">Belongs to the peptidase A1 family.</text>
</comment>
<evidence type="ECO:0000256" key="7">
    <source>
        <dbReference type="PIRSR" id="PIRSR601461-1"/>
    </source>
</evidence>
<dbReference type="PRINTS" id="PR00792">
    <property type="entry name" value="PEPSIN"/>
</dbReference>
<dbReference type="CDD" id="cd05472">
    <property type="entry name" value="cnd41_like"/>
    <property type="match status" value="1"/>
</dbReference>
<dbReference type="PANTHER" id="PTHR13683:SF750">
    <property type="entry name" value="ASPARTYL PROTEASE AED1"/>
    <property type="match status" value="1"/>
</dbReference>
<reference evidence="11 12" key="1">
    <citation type="submission" date="2021-07" db="EMBL/GenBank/DDBJ databases">
        <title>The Aristolochia fimbriata genome: insights into angiosperm evolution, floral development and chemical biosynthesis.</title>
        <authorList>
            <person name="Jiao Y."/>
        </authorList>
    </citation>
    <scope>NUCLEOTIDE SEQUENCE [LARGE SCALE GENOMIC DNA]</scope>
    <source>
        <strain evidence="11">IBCAS-2021</strain>
        <tissue evidence="11">Leaf</tissue>
    </source>
</reference>
<dbReference type="InterPro" id="IPR033121">
    <property type="entry name" value="PEPTIDASE_A1"/>
</dbReference>
<dbReference type="InterPro" id="IPR021109">
    <property type="entry name" value="Peptidase_aspartic_dom_sf"/>
</dbReference>
<dbReference type="GO" id="GO:0006508">
    <property type="term" value="P:proteolysis"/>
    <property type="evidence" value="ECO:0007669"/>
    <property type="project" value="UniProtKB-KW"/>
</dbReference>
<dbReference type="AlphaFoldDB" id="A0AAV7EJ81"/>
<dbReference type="FunFam" id="2.40.70.10:FF:000013">
    <property type="entry name" value="Aspartyl protease AED1"/>
    <property type="match status" value="1"/>
</dbReference>
<evidence type="ECO:0000256" key="8">
    <source>
        <dbReference type="RuleBase" id="RU000454"/>
    </source>
</evidence>
<dbReference type="PROSITE" id="PS51767">
    <property type="entry name" value="PEPTIDASE_A1"/>
    <property type="match status" value="1"/>
</dbReference>
<keyword evidence="12" id="KW-1185">Reference proteome</keyword>
<evidence type="ECO:0000256" key="2">
    <source>
        <dbReference type="ARBA" id="ARBA00022670"/>
    </source>
</evidence>
<accession>A0AAV7EJ81</accession>
<dbReference type="InterPro" id="IPR033873">
    <property type="entry name" value="CND41-like"/>
</dbReference>
<evidence type="ECO:0000256" key="6">
    <source>
        <dbReference type="ARBA" id="ARBA00023157"/>
    </source>
</evidence>
<keyword evidence="4 8" id="KW-0064">Aspartyl protease</keyword>
<dbReference type="Proteomes" id="UP000825729">
    <property type="component" value="Unassembled WGS sequence"/>
</dbReference>
<keyword evidence="2 8" id="KW-0645">Protease</keyword>
<evidence type="ECO:0000313" key="12">
    <source>
        <dbReference type="Proteomes" id="UP000825729"/>
    </source>
</evidence>
<evidence type="ECO:0000256" key="9">
    <source>
        <dbReference type="SAM" id="SignalP"/>
    </source>
</evidence>
<feature type="active site" evidence="7">
    <location>
        <position position="349"/>
    </location>
</feature>
<keyword evidence="5 8" id="KW-0378">Hydrolase</keyword>
<comment type="caution">
    <text evidence="11">The sequence shown here is derived from an EMBL/GenBank/DDBJ whole genome shotgun (WGS) entry which is preliminary data.</text>
</comment>
<protein>
    <recommendedName>
        <fullName evidence="10">Peptidase A1 domain-containing protein</fullName>
    </recommendedName>
</protein>
<dbReference type="Gene3D" id="2.40.70.10">
    <property type="entry name" value="Acid Proteases"/>
    <property type="match status" value="2"/>
</dbReference>
<evidence type="ECO:0000256" key="5">
    <source>
        <dbReference type="ARBA" id="ARBA00022801"/>
    </source>
</evidence>
<dbReference type="InterPro" id="IPR032799">
    <property type="entry name" value="TAXi_C"/>
</dbReference>
<evidence type="ECO:0000256" key="1">
    <source>
        <dbReference type="ARBA" id="ARBA00007447"/>
    </source>
</evidence>
<evidence type="ECO:0000256" key="3">
    <source>
        <dbReference type="ARBA" id="ARBA00022729"/>
    </source>
</evidence>
<dbReference type="Pfam" id="PF14541">
    <property type="entry name" value="TAXi_C"/>
    <property type="match status" value="1"/>
</dbReference>
<feature type="signal peptide" evidence="9">
    <location>
        <begin position="1"/>
        <end position="19"/>
    </location>
</feature>
<feature type="active site" evidence="7">
    <location>
        <position position="149"/>
    </location>
</feature>
<feature type="chain" id="PRO_5043933380" description="Peptidase A1 domain-containing protein" evidence="9">
    <location>
        <begin position="20"/>
        <end position="471"/>
    </location>
</feature>
<dbReference type="SUPFAM" id="SSF50630">
    <property type="entry name" value="Acid proteases"/>
    <property type="match status" value="1"/>
</dbReference>
<dbReference type="InterPro" id="IPR032861">
    <property type="entry name" value="TAXi_N"/>
</dbReference>
<keyword evidence="3 9" id="KW-0732">Signal</keyword>
<dbReference type="FunFam" id="2.40.70.10:FF:000021">
    <property type="entry name" value="Aspartyl protease AED1"/>
    <property type="match status" value="1"/>
</dbReference>
<feature type="domain" description="Peptidase A1" evidence="10">
    <location>
        <begin position="131"/>
        <end position="466"/>
    </location>
</feature>
<dbReference type="InterPro" id="IPR001969">
    <property type="entry name" value="Aspartic_peptidase_AS"/>
</dbReference>
<dbReference type="GO" id="GO:0004190">
    <property type="term" value="F:aspartic-type endopeptidase activity"/>
    <property type="evidence" value="ECO:0007669"/>
    <property type="project" value="UniProtKB-KW"/>
</dbReference>
<dbReference type="EMBL" id="JAINDJ010000004">
    <property type="protein sequence ID" value="KAG9448898.1"/>
    <property type="molecule type" value="Genomic_DNA"/>
</dbReference>
<evidence type="ECO:0000259" key="10">
    <source>
        <dbReference type="PROSITE" id="PS51767"/>
    </source>
</evidence>
<organism evidence="11 12">
    <name type="scientific">Aristolochia fimbriata</name>
    <name type="common">White veined hardy Dutchman's pipe vine</name>
    <dbReference type="NCBI Taxonomy" id="158543"/>
    <lineage>
        <taxon>Eukaryota</taxon>
        <taxon>Viridiplantae</taxon>
        <taxon>Streptophyta</taxon>
        <taxon>Embryophyta</taxon>
        <taxon>Tracheophyta</taxon>
        <taxon>Spermatophyta</taxon>
        <taxon>Magnoliopsida</taxon>
        <taxon>Magnoliidae</taxon>
        <taxon>Piperales</taxon>
        <taxon>Aristolochiaceae</taxon>
        <taxon>Aristolochia</taxon>
    </lineage>
</organism>
<dbReference type="Pfam" id="PF14543">
    <property type="entry name" value="TAXi_N"/>
    <property type="match status" value="1"/>
</dbReference>
<sequence length="471" mass="49733">MASAVFFHLLLLLLLSCFASPGAPARIVEKKFETVTLVSLLPSDLCTASDQGRDGAALKVIHRHGPCSSLRPEQRASPGDILTKDESRVKSMQARLTDARRVLSRPDSDSAFTESSSLPTRIGNSLNTANYVVTVGLGTPRKDFTVIFDTGSDLTWVQCRPCATSCHSQKEPIFDPDGSATYRNVSCNAPECLGLKSSTGSPGSCVASTCLYSITYGDGSYSDGYLAADTLTLTPSASVTGFRFGCGEDNDGLFGETAGLLGLGRDRVSVVSQTANEFAQVFSYCLPSKSSSAGFLSFGPRISPSVKFTRLQPQDPDSFYFLNMVGISVAGQKLPIASTVFSNAGTIIDSGTVVTRLPPGAYSALRSAFRRGMAQYPSAPSLSILDTCYDLSKYPTFRIPKVGILFEGGVEVDLGSQGALYAASASQVCLAFAGNSDPTDVGIFGNIQQKTYEVVYDVGNKRVGFGGGGCG</sequence>
<proteinExistence type="inferred from homology"/>
<evidence type="ECO:0000313" key="11">
    <source>
        <dbReference type="EMBL" id="KAG9448898.1"/>
    </source>
</evidence>
<dbReference type="PROSITE" id="PS00141">
    <property type="entry name" value="ASP_PROTEASE"/>
    <property type="match status" value="1"/>
</dbReference>